<keyword evidence="5" id="KW-1185">Reference proteome</keyword>
<keyword evidence="1" id="KW-0539">Nucleus</keyword>
<accession>A0A075AVK9</accession>
<evidence type="ECO:0000256" key="2">
    <source>
        <dbReference type="SAM" id="MobiDB-lite"/>
    </source>
</evidence>
<protein>
    <recommendedName>
        <fullName evidence="3">HMG box domain-containing protein</fullName>
    </recommendedName>
</protein>
<evidence type="ECO:0000259" key="3">
    <source>
        <dbReference type="PROSITE" id="PS50118"/>
    </source>
</evidence>
<evidence type="ECO:0000313" key="4">
    <source>
        <dbReference type="EMBL" id="EPZ32742.1"/>
    </source>
</evidence>
<feature type="compositionally biased region" description="Basic and acidic residues" evidence="2">
    <location>
        <begin position="73"/>
        <end position="83"/>
    </location>
</feature>
<gene>
    <name evidence="4" type="ORF">O9G_000817</name>
</gene>
<dbReference type="EMBL" id="KE561117">
    <property type="protein sequence ID" value="EPZ32742.1"/>
    <property type="molecule type" value="Genomic_DNA"/>
</dbReference>
<proteinExistence type="predicted"/>
<evidence type="ECO:0000256" key="1">
    <source>
        <dbReference type="PROSITE-ProRule" id="PRU00267"/>
    </source>
</evidence>
<sequence length="886" mass="100891">MTDNSSASVELSLIATICFTIGYVTGAHTSNKSKRNHRIKESKVQSGYSSKTKRETRPISPFRISNKLLTPGSEEKKKSKTETFFEEQEPDNARIFDCQDANTSHISILPTSGNLVEPFVMDSPVCEKRKPLEIEGLNSPKRKVYFFSPDETMLSEINMDPKDHPLVHNLNFNNDKENEIVAENLIPVNAQNESSFWSDLEVPDEFPHHVLFGNGNESVSCDDTFSNKVTNPKKCLDFYFQSATKEVSIMKKEFQLDTTKNENILDSSPSVIYKAHEDYGDDFDLTSNNICADALNTKLKVKNVQDNQNASTLTLKSFAMTSPRSTENAEDSKVIVDDVEDCLEISDDSSGLILDGEVEFNLKLQKKNEVEKIDEECNGFEADLELPPEGIVRQNKPVYGFKYPKPNGNLPHSLERIRTLSVHAVVGDFEIKSDKLELKELKEEFDGNELDEIEDLKVDLEAEKIFECQMKPETVLVQNTVLNKEETHDLRRQRVSSFVHPIEKEKFKRGKRTTSMKKVIPLNKRDCEMVYDKTNMNWVGNENDKNVFNQLNNGHHVGQIQRLGQKNPEKIDDMIFDPTTGKWCGNEDEVDDWDFAESVDKTILYIEELKMKPEDMVYLRESEVSWNKSLRINNSTIDNEASYIYNEGRLRVDILRKLFVDSDGSIRIPSDIIRSSGMLPGSRVFCLSQQGQLTLYNEFDIMNQAGMRMDNIDFGKEMDRTAPNNSETSLPDFNGRPLNFQEKSMVIAQKWKQMTESEKLPYYQAANQDKERFKQQNEYYEKHIKGNTSACKPLELPPPRPKDPSLIPKKPKRNVSAYVIFTKEISPGVIRTVHSHLVGCAFQRSSMSSGSKVEGINGRPKSHLLRKGSGGQEEIRSGAGAIHREE</sequence>
<dbReference type="AlphaFoldDB" id="A0A075AVK9"/>
<organism evidence="4 5">
    <name type="scientific">Rozella allomycis (strain CSF55)</name>
    <dbReference type="NCBI Taxonomy" id="988480"/>
    <lineage>
        <taxon>Eukaryota</taxon>
        <taxon>Fungi</taxon>
        <taxon>Fungi incertae sedis</taxon>
        <taxon>Cryptomycota</taxon>
        <taxon>Cryptomycota incertae sedis</taxon>
        <taxon>Rozella</taxon>
    </lineage>
</organism>
<dbReference type="GO" id="GO:1990334">
    <property type="term" value="C:Bfa1-Bub2 complex"/>
    <property type="evidence" value="ECO:0007669"/>
    <property type="project" value="InterPro"/>
</dbReference>
<dbReference type="PANTHER" id="PTHR35140:SF1">
    <property type="entry name" value="MITOTIC CHECK POINT PROTEIN BFA1"/>
    <property type="match status" value="1"/>
</dbReference>
<dbReference type="GO" id="GO:0003677">
    <property type="term" value="F:DNA binding"/>
    <property type="evidence" value="ECO:0007669"/>
    <property type="project" value="UniProtKB-UniRule"/>
</dbReference>
<dbReference type="Pfam" id="PF09011">
    <property type="entry name" value="HMG_box_2"/>
    <property type="match status" value="1"/>
</dbReference>
<feature type="region of interest" description="Disordered" evidence="2">
    <location>
        <begin position="29"/>
        <end position="86"/>
    </location>
</feature>
<dbReference type="InterPro" id="IPR036910">
    <property type="entry name" value="HMG_box_dom_sf"/>
</dbReference>
<dbReference type="OrthoDB" id="1919336at2759"/>
<feature type="region of interest" description="Disordered" evidence="2">
    <location>
        <begin position="789"/>
        <end position="809"/>
    </location>
</feature>
<feature type="region of interest" description="Disordered" evidence="2">
    <location>
        <begin position="848"/>
        <end position="886"/>
    </location>
</feature>
<feature type="domain" description="HMG box" evidence="3">
    <location>
        <begin position="737"/>
        <end position="781"/>
    </location>
</feature>
<dbReference type="HOGENOM" id="CLU_325450_0_0_1"/>
<feature type="compositionally biased region" description="Basic residues" evidence="2">
    <location>
        <begin position="31"/>
        <end position="40"/>
    </location>
</feature>
<dbReference type="SUPFAM" id="SSF47095">
    <property type="entry name" value="HMG-box"/>
    <property type="match status" value="1"/>
</dbReference>
<dbReference type="GO" id="GO:0005096">
    <property type="term" value="F:GTPase activator activity"/>
    <property type="evidence" value="ECO:0007669"/>
    <property type="project" value="InterPro"/>
</dbReference>
<dbReference type="Proteomes" id="UP000030755">
    <property type="component" value="Unassembled WGS sequence"/>
</dbReference>
<dbReference type="PANTHER" id="PTHR35140">
    <property type="entry name" value="MITOTIC CHECK POINT PROTEIN BFA1"/>
    <property type="match status" value="1"/>
</dbReference>
<name>A0A075AVK9_ROZAC</name>
<dbReference type="GO" id="GO:0005634">
    <property type="term" value="C:nucleus"/>
    <property type="evidence" value="ECO:0007669"/>
    <property type="project" value="UniProtKB-UniRule"/>
</dbReference>
<dbReference type="InterPro" id="IPR034586">
    <property type="entry name" value="Bfa1/Byr4"/>
</dbReference>
<dbReference type="GO" id="GO:0001100">
    <property type="term" value="P:negative regulation of exit from mitosis"/>
    <property type="evidence" value="ECO:0007669"/>
    <property type="project" value="InterPro"/>
</dbReference>
<feature type="DNA-binding region" description="HMG box" evidence="1">
    <location>
        <begin position="737"/>
        <end position="781"/>
    </location>
</feature>
<keyword evidence="1" id="KW-0238">DNA-binding</keyword>
<dbReference type="InterPro" id="IPR009071">
    <property type="entry name" value="HMG_box_dom"/>
</dbReference>
<reference evidence="4 5" key="1">
    <citation type="journal article" date="2013" name="Curr. Biol.">
        <title>Shared signatures of parasitism and phylogenomics unite Cryptomycota and microsporidia.</title>
        <authorList>
            <person name="James T.Y."/>
            <person name="Pelin A."/>
            <person name="Bonen L."/>
            <person name="Ahrendt S."/>
            <person name="Sain D."/>
            <person name="Corradi N."/>
            <person name="Stajich J.E."/>
        </authorList>
    </citation>
    <scope>NUCLEOTIDE SEQUENCE [LARGE SCALE GENOMIC DNA]</scope>
    <source>
        <strain evidence="4 5">CSF55</strain>
    </source>
</reference>
<evidence type="ECO:0000313" key="5">
    <source>
        <dbReference type="Proteomes" id="UP000030755"/>
    </source>
</evidence>
<dbReference type="PROSITE" id="PS50118">
    <property type="entry name" value="HMG_BOX_2"/>
    <property type="match status" value="1"/>
</dbReference>
<dbReference type="Gene3D" id="1.10.30.10">
    <property type="entry name" value="High mobility group box domain"/>
    <property type="match status" value="1"/>
</dbReference>